<dbReference type="InterPro" id="IPR036291">
    <property type="entry name" value="NAD(P)-bd_dom_sf"/>
</dbReference>
<reference evidence="2 3" key="1">
    <citation type="submission" date="2019-03" db="EMBL/GenBank/DDBJ databases">
        <title>Whole genome sequence of Arthrobacter sp JH1-1.</title>
        <authorList>
            <person name="Trinh H.N."/>
        </authorList>
    </citation>
    <scope>NUCLEOTIDE SEQUENCE [LARGE SCALE GENOMIC DNA]</scope>
    <source>
        <strain evidence="2 3">JH1-1</strain>
    </source>
</reference>
<evidence type="ECO:0000313" key="2">
    <source>
        <dbReference type="EMBL" id="TDF89761.1"/>
    </source>
</evidence>
<dbReference type="RefSeq" id="WP_133206526.1">
    <property type="nucleotide sequence ID" value="NZ_SMRU01000038.1"/>
</dbReference>
<keyword evidence="3" id="KW-1185">Reference proteome</keyword>
<feature type="domain" description="NAD-dependent epimerase/dehydratase" evidence="1">
    <location>
        <begin position="8"/>
        <end position="184"/>
    </location>
</feature>
<dbReference type="InterPro" id="IPR050177">
    <property type="entry name" value="Lipid_A_modif_metabolic_enz"/>
</dbReference>
<sequence length="294" mass="32804">MEKKKLRVLVTGVNGKLGDVAVEHLLAAGHEVVGVDLAPARNKKIISLVADLTDYGQTVDVLGSVGWDILGDTTDKAFDVVVHLAAIPHPRMHSNAETFRNNVVSAYNVFEACRRLGLKDIVYASSETTLGVPFSTDLPYLPLDEDAPLRGRNAYGLSKVLAEVMAAEFAKNDPELRVTALRFSYVQNVEEYAEYPSFANDIDFRIWDLWAYIDNRDAARAIEKALHYTPRGFETFLIVADDTAMPIPTKDLIAARFPDVDVKRELTEFESLLNTDAAKEKLGFTPRHSWREHV</sequence>
<dbReference type="Pfam" id="PF01370">
    <property type="entry name" value="Epimerase"/>
    <property type="match status" value="1"/>
</dbReference>
<dbReference type="AlphaFoldDB" id="A0A4R5K9J7"/>
<dbReference type="Proteomes" id="UP000295511">
    <property type="component" value="Unassembled WGS sequence"/>
</dbReference>
<dbReference type="Gene3D" id="3.40.50.720">
    <property type="entry name" value="NAD(P)-binding Rossmann-like Domain"/>
    <property type="match status" value="1"/>
</dbReference>
<organism evidence="2 3">
    <name type="scientific">Arthrobacter terricola</name>
    <dbReference type="NCBI Taxonomy" id="2547396"/>
    <lineage>
        <taxon>Bacteria</taxon>
        <taxon>Bacillati</taxon>
        <taxon>Actinomycetota</taxon>
        <taxon>Actinomycetes</taxon>
        <taxon>Micrococcales</taxon>
        <taxon>Micrococcaceae</taxon>
        <taxon>Arthrobacter</taxon>
    </lineage>
</organism>
<name>A0A4R5K9J7_9MICC</name>
<comment type="caution">
    <text evidence="2">The sequence shown here is derived from an EMBL/GenBank/DDBJ whole genome shotgun (WGS) entry which is preliminary data.</text>
</comment>
<dbReference type="OrthoDB" id="9795501at2"/>
<dbReference type="SUPFAM" id="SSF51735">
    <property type="entry name" value="NAD(P)-binding Rossmann-fold domains"/>
    <property type="match status" value="1"/>
</dbReference>
<accession>A0A4R5K9J7</accession>
<dbReference type="PANTHER" id="PTHR43245:SF55">
    <property type="entry name" value="NAD(P)-BINDING DOMAIN-CONTAINING PROTEIN"/>
    <property type="match status" value="1"/>
</dbReference>
<evidence type="ECO:0000259" key="1">
    <source>
        <dbReference type="Pfam" id="PF01370"/>
    </source>
</evidence>
<dbReference type="InterPro" id="IPR001509">
    <property type="entry name" value="Epimerase_deHydtase"/>
</dbReference>
<evidence type="ECO:0000313" key="3">
    <source>
        <dbReference type="Proteomes" id="UP000295511"/>
    </source>
</evidence>
<protein>
    <submittedName>
        <fullName evidence="2">NAD(P)-dependent oxidoreductase</fullName>
    </submittedName>
</protein>
<dbReference type="EMBL" id="SMRU01000038">
    <property type="protein sequence ID" value="TDF89761.1"/>
    <property type="molecule type" value="Genomic_DNA"/>
</dbReference>
<proteinExistence type="predicted"/>
<dbReference type="PANTHER" id="PTHR43245">
    <property type="entry name" value="BIFUNCTIONAL POLYMYXIN RESISTANCE PROTEIN ARNA"/>
    <property type="match status" value="1"/>
</dbReference>
<gene>
    <name evidence="2" type="ORF">E1809_22710</name>
</gene>